<dbReference type="SMART" id="SM00671">
    <property type="entry name" value="SEL1"/>
    <property type="match status" value="8"/>
</dbReference>
<dbReference type="InterPro" id="IPR006597">
    <property type="entry name" value="Sel1-like"/>
</dbReference>
<feature type="compositionally biased region" description="Polar residues" evidence="2">
    <location>
        <begin position="134"/>
        <end position="144"/>
    </location>
</feature>
<dbReference type="PANTHER" id="PTHR11102:SF160">
    <property type="entry name" value="ERAD-ASSOCIATED E3 UBIQUITIN-PROTEIN LIGASE COMPONENT HRD3"/>
    <property type="match status" value="1"/>
</dbReference>
<dbReference type="Gene3D" id="1.25.40.10">
    <property type="entry name" value="Tetratricopeptide repeat domain"/>
    <property type="match status" value="3"/>
</dbReference>
<dbReference type="Proteomes" id="UP000723463">
    <property type="component" value="Unassembled WGS sequence"/>
</dbReference>
<keyword evidence="4" id="KW-1185">Reference proteome</keyword>
<dbReference type="AlphaFoldDB" id="A0A9P6K5K4"/>
<dbReference type="PANTHER" id="PTHR11102">
    <property type="entry name" value="SEL-1-LIKE PROTEIN"/>
    <property type="match status" value="1"/>
</dbReference>
<feature type="region of interest" description="Disordered" evidence="2">
    <location>
        <begin position="255"/>
        <end position="285"/>
    </location>
</feature>
<sequence>MSVAPPNTQAIRSVNINGSTSTSPHPNEVVYVDVYTDPITQDKFVLWKDIRVAFRNALHIRYKARVLPFMKGADFNTLQLFRIAVIPGEVLDIVVGNLQDTTPWQQQPSTLRQIEQQAARLPKHNPFSTMRPISPTQPSSSLQNARILPAGNDSARRSNSSRQPDDAASRARNKKLANQYASEAMVKALECYLKAVRKGHAHAQVSVGDLFSEGQGVSKDSSVAMGWYFKAAFQGDTTALRKVETLTLSQLRQMAPPNAPIDNTPDNQRHSSNATDIQPPNGNTELRIASSTLKDVDQILLDAGLGNRFSQVAAGDMYRDGKGVPQDYQAAMDWYLKAAKQGDPAGQRGIGGLHYYGHGVPRDYSAAMDWLLKAVDQGNALAQFDIGTLYKLGQDVPQDYEQAMYWYRKAADQDSALAQFSIGTLYLNGQGVTQDYEQAMDWYLKAANQGNAPAQYCIGALYRLGQGVPQDYEQAMSWYRKAADQGHAESQHSVGVLYFYSRGVAKDDTQAMEWILKAAKQGIAISQEGIGNFYRSGLVVPRDYTKAAEWYQMAADQGYASAKTALENIRKNRHIVG</sequence>
<comment type="caution">
    <text evidence="3">The sequence shown here is derived from an EMBL/GenBank/DDBJ whole genome shotgun (WGS) entry which is preliminary data.</text>
</comment>
<gene>
    <name evidence="3" type="ORF">EC957_008996</name>
</gene>
<dbReference type="InterPro" id="IPR011990">
    <property type="entry name" value="TPR-like_helical_dom_sf"/>
</dbReference>
<reference evidence="3" key="1">
    <citation type="journal article" date="2020" name="Fungal Divers.">
        <title>Resolving the Mortierellaceae phylogeny through synthesis of multi-gene phylogenetics and phylogenomics.</title>
        <authorList>
            <person name="Vandepol N."/>
            <person name="Liber J."/>
            <person name="Desiro A."/>
            <person name="Na H."/>
            <person name="Kennedy M."/>
            <person name="Barry K."/>
            <person name="Grigoriev I.V."/>
            <person name="Miller A.N."/>
            <person name="O'Donnell K."/>
            <person name="Stajich J.E."/>
            <person name="Bonito G."/>
        </authorList>
    </citation>
    <scope>NUCLEOTIDE SEQUENCE</scope>
    <source>
        <strain evidence="3">NRRL 2591</strain>
    </source>
</reference>
<dbReference type="SUPFAM" id="SSF81901">
    <property type="entry name" value="HCP-like"/>
    <property type="match status" value="3"/>
</dbReference>
<evidence type="ECO:0008006" key="5">
    <source>
        <dbReference type="Google" id="ProtNLM"/>
    </source>
</evidence>
<dbReference type="InterPro" id="IPR050767">
    <property type="entry name" value="Sel1_AlgK"/>
</dbReference>
<evidence type="ECO:0000256" key="1">
    <source>
        <dbReference type="ARBA" id="ARBA00038101"/>
    </source>
</evidence>
<accession>A0A9P6K5K4</accession>
<evidence type="ECO:0000313" key="3">
    <source>
        <dbReference type="EMBL" id="KAF9546992.1"/>
    </source>
</evidence>
<evidence type="ECO:0000313" key="4">
    <source>
        <dbReference type="Proteomes" id="UP000723463"/>
    </source>
</evidence>
<comment type="similarity">
    <text evidence="1">Belongs to the sel-1 family.</text>
</comment>
<feature type="region of interest" description="Disordered" evidence="2">
    <location>
        <begin position="124"/>
        <end position="172"/>
    </location>
</feature>
<feature type="compositionally biased region" description="Polar residues" evidence="2">
    <location>
        <begin position="264"/>
        <end position="285"/>
    </location>
</feature>
<proteinExistence type="inferred from homology"/>
<name>A0A9P6K5K4_9FUNG</name>
<organism evidence="3 4">
    <name type="scientific">Mortierella hygrophila</name>
    <dbReference type="NCBI Taxonomy" id="979708"/>
    <lineage>
        <taxon>Eukaryota</taxon>
        <taxon>Fungi</taxon>
        <taxon>Fungi incertae sedis</taxon>
        <taxon>Mucoromycota</taxon>
        <taxon>Mortierellomycotina</taxon>
        <taxon>Mortierellomycetes</taxon>
        <taxon>Mortierellales</taxon>
        <taxon>Mortierellaceae</taxon>
        <taxon>Mortierella</taxon>
    </lineage>
</organism>
<protein>
    <recommendedName>
        <fullName evidence="5">HCP-like protein</fullName>
    </recommendedName>
</protein>
<evidence type="ECO:0000256" key="2">
    <source>
        <dbReference type="SAM" id="MobiDB-lite"/>
    </source>
</evidence>
<dbReference type="Pfam" id="PF08238">
    <property type="entry name" value="Sel1"/>
    <property type="match status" value="9"/>
</dbReference>
<dbReference type="EMBL" id="JAAAXW010000048">
    <property type="protein sequence ID" value="KAF9546992.1"/>
    <property type="molecule type" value="Genomic_DNA"/>
</dbReference>